<comment type="caution">
    <text evidence="5">The sequence shown here is derived from an EMBL/GenBank/DDBJ whole genome shotgun (WGS) entry which is preliminary data.</text>
</comment>
<dbReference type="Pfam" id="PF00596">
    <property type="entry name" value="Aldolase_II"/>
    <property type="match status" value="1"/>
</dbReference>
<dbReference type="GO" id="GO:0005829">
    <property type="term" value="C:cytosol"/>
    <property type="evidence" value="ECO:0007669"/>
    <property type="project" value="TreeGrafter"/>
</dbReference>
<keyword evidence="6" id="KW-1185">Reference proteome</keyword>
<dbReference type="SMART" id="SM01007">
    <property type="entry name" value="Aldolase_II"/>
    <property type="match status" value="1"/>
</dbReference>
<dbReference type="Proteomes" id="UP000266260">
    <property type="component" value="Unassembled WGS sequence"/>
</dbReference>
<feature type="domain" description="Class II aldolase/adducin N-terminal" evidence="3">
    <location>
        <begin position="32"/>
        <end position="207"/>
    </location>
</feature>
<dbReference type="EMBL" id="QXIT01000104">
    <property type="protein sequence ID" value="RIE07522.1"/>
    <property type="molecule type" value="Genomic_DNA"/>
</dbReference>
<evidence type="ECO:0000256" key="2">
    <source>
        <dbReference type="ARBA" id="ARBA00023239"/>
    </source>
</evidence>
<dbReference type="GO" id="GO:0016832">
    <property type="term" value="F:aldehyde-lyase activity"/>
    <property type="evidence" value="ECO:0007669"/>
    <property type="project" value="TreeGrafter"/>
</dbReference>
<evidence type="ECO:0000313" key="4">
    <source>
        <dbReference type="EMBL" id="RIE07505.1"/>
    </source>
</evidence>
<dbReference type="InterPro" id="IPR050197">
    <property type="entry name" value="Aldolase_class_II_sugar_metab"/>
</dbReference>
<dbReference type="AlphaFoldDB" id="A0A398CXL5"/>
<accession>A0A398CXV8</accession>
<dbReference type="SUPFAM" id="SSF53639">
    <property type="entry name" value="AraD/HMP-PK domain-like"/>
    <property type="match status" value="1"/>
</dbReference>
<dbReference type="GO" id="GO:0046872">
    <property type="term" value="F:metal ion binding"/>
    <property type="evidence" value="ECO:0007669"/>
    <property type="project" value="UniProtKB-KW"/>
</dbReference>
<dbReference type="PANTHER" id="PTHR22789">
    <property type="entry name" value="FUCULOSE PHOSPHATE ALDOLASE"/>
    <property type="match status" value="1"/>
</dbReference>
<name>A0A398CXL5_9BACT</name>
<keyword evidence="1" id="KW-0479">Metal-binding</keyword>
<dbReference type="InterPro" id="IPR036409">
    <property type="entry name" value="Aldolase_II/adducin_N_sf"/>
</dbReference>
<keyword evidence="2" id="KW-0456">Lyase</keyword>
<gene>
    <name evidence="4" type="ORF">SMC5_09590</name>
    <name evidence="5" type="ORF">SMC6_06195</name>
</gene>
<evidence type="ECO:0000313" key="5">
    <source>
        <dbReference type="EMBL" id="RIE07522.1"/>
    </source>
</evidence>
<dbReference type="EMBL" id="QXIU01000231">
    <property type="protein sequence ID" value="RIE07505.1"/>
    <property type="molecule type" value="Genomic_DNA"/>
</dbReference>
<evidence type="ECO:0000313" key="6">
    <source>
        <dbReference type="Proteomes" id="UP000266260"/>
    </source>
</evidence>
<dbReference type="Gene3D" id="3.40.225.10">
    <property type="entry name" value="Class II aldolase/adducin N-terminal domain"/>
    <property type="match status" value="1"/>
</dbReference>
<evidence type="ECO:0000256" key="1">
    <source>
        <dbReference type="ARBA" id="ARBA00022723"/>
    </source>
</evidence>
<organism evidence="5 6">
    <name type="scientific">Candidatus Cryosericum odellii</name>
    <dbReference type="NCBI Taxonomy" id="2290917"/>
    <lineage>
        <taxon>Bacteria</taxon>
        <taxon>Pseudomonadati</taxon>
        <taxon>Caldisericota/Cryosericota group</taxon>
        <taxon>Candidatus Cryosericota</taxon>
        <taxon>Candidatus Cryosericia</taxon>
        <taxon>Candidatus Cryosericales</taxon>
        <taxon>Candidatus Cryosericaceae</taxon>
        <taxon>Candidatus Cryosericum</taxon>
    </lineage>
</organism>
<evidence type="ECO:0000313" key="7">
    <source>
        <dbReference type="Proteomes" id="UP000266489"/>
    </source>
</evidence>
<dbReference type="PANTHER" id="PTHR22789:SF0">
    <property type="entry name" value="3-OXO-TETRONATE 4-PHOSPHATE DECARBOXYLASE-RELATED"/>
    <property type="match status" value="1"/>
</dbReference>
<dbReference type="GO" id="GO:0019323">
    <property type="term" value="P:pentose catabolic process"/>
    <property type="evidence" value="ECO:0007669"/>
    <property type="project" value="TreeGrafter"/>
</dbReference>
<proteinExistence type="predicted"/>
<accession>A0A398CXL5</accession>
<dbReference type="Proteomes" id="UP000266489">
    <property type="component" value="Unassembled WGS sequence"/>
</dbReference>
<dbReference type="InterPro" id="IPR001303">
    <property type="entry name" value="Aldolase_II/adducin_N"/>
</dbReference>
<evidence type="ECO:0000259" key="3">
    <source>
        <dbReference type="SMART" id="SM01007"/>
    </source>
</evidence>
<sequence>MVYSMNDNPASEATQELAVRGGYGEGWMETATKLVEIAKRLYDKNMNAALGGNVSIRLGDEIVITPAGINKGFMTDDDVVVVDIEGNKLRGNGTPSSEGKMHYEIYKGRPDVNAIIHAHPRFAVGFALAHREIPDDILPEATILLGYVPCLPYVTPSTIELACEVAEGLAHRNAVLMANHGAITVGADLEEAYNRMELLEQTCMSVVYATVLGSVHHIPEAEMEFFVDNFGLKREG</sequence>
<reference evidence="6 7" key="1">
    <citation type="submission" date="2018-09" db="EMBL/GenBank/DDBJ databases">
        <title>Discovery and Ecogenomic Context for Candidatus Cryosericales, a Global Caldiserica Order Active in Thawing Permafrost.</title>
        <authorList>
            <person name="Martinez M.A."/>
            <person name="Woodcroft B.J."/>
            <person name="Ignacio Espinoza J.C."/>
            <person name="Zayed A."/>
            <person name="Singleton C.M."/>
            <person name="Boyd J."/>
            <person name="Li Y.-F."/>
            <person name="Purvine S."/>
            <person name="Maughan H."/>
            <person name="Hodgkins S.B."/>
            <person name="Anderson D."/>
            <person name="Sederholm M."/>
            <person name="Temperton B."/>
            <person name="Saleska S.R."/>
            <person name="Tyson G.W."/>
            <person name="Rich V.I."/>
        </authorList>
    </citation>
    <scope>NUCLEOTIDE SEQUENCE [LARGE SCALE GENOMIC DNA]</scope>
    <source>
        <strain evidence="4 7">SMC5</strain>
        <strain evidence="5 6">SMC6</strain>
    </source>
</reference>
<dbReference type="OrthoDB" id="9794581at2"/>
<protein>
    <submittedName>
        <fullName evidence="5">Class II aldolase/adducin family protein</fullName>
    </submittedName>
</protein>